<dbReference type="PANTHER" id="PTHR23507">
    <property type="entry name" value="ZGC:174356"/>
    <property type="match status" value="1"/>
</dbReference>
<dbReference type="SUPFAM" id="SSF103473">
    <property type="entry name" value="MFS general substrate transporter"/>
    <property type="match status" value="1"/>
</dbReference>
<feature type="transmembrane region" description="Helical" evidence="6">
    <location>
        <begin position="32"/>
        <end position="51"/>
    </location>
</feature>
<organism evidence="7 8">
    <name type="scientific">Plenodomus tracheiphilus IPT5</name>
    <dbReference type="NCBI Taxonomy" id="1408161"/>
    <lineage>
        <taxon>Eukaryota</taxon>
        <taxon>Fungi</taxon>
        <taxon>Dikarya</taxon>
        <taxon>Ascomycota</taxon>
        <taxon>Pezizomycotina</taxon>
        <taxon>Dothideomycetes</taxon>
        <taxon>Pleosporomycetidae</taxon>
        <taxon>Pleosporales</taxon>
        <taxon>Pleosporineae</taxon>
        <taxon>Leptosphaeriaceae</taxon>
        <taxon>Plenodomus</taxon>
    </lineage>
</organism>
<dbReference type="AlphaFoldDB" id="A0A6A7AXR9"/>
<dbReference type="EMBL" id="MU006320">
    <property type="protein sequence ID" value="KAF2848071.1"/>
    <property type="molecule type" value="Genomic_DNA"/>
</dbReference>
<keyword evidence="8" id="KW-1185">Reference proteome</keyword>
<accession>A0A6A7AXR9</accession>
<feature type="transmembrane region" description="Helical" evidence="6">
    <location>
        <begin position="187"/>
        <end position="213"/>
    </location>
</feature>
<evidence type="ECO:0000256" key="5">
    <source>
        <dbReference type="SAM" id="MobiDB-lite"/>
    </source>
</evidence>
<evidence type="ECO:0000256" key="6">
    <source>
        <dbReference type="SAM" id="Phobius"/>
    </source>
</evidence>
<reference evidence="7" key="1">
    <citation type="submission" date="2020-01" db="EMBL/GenBank/DDBJ databases">
        <authorList>
            <consortium name="DOE Joint Genome Institute"/>
            <person name="Haridas S."/>
            <person name="Albert R."/>
            <person name="Binder M."/>
            <person name="Bloem J."/>
            <person name="Labutti K."/>
            <person name="Salamov A."/>
            <person name="Andreopoulos B."/>
            <person name="Baker S.E."/>
            <person name="Barry K."/>
            <person name="Bills G."/>
            <person name="Bluhm B.H."/>
            <person name="Cannon C."/>
            <person name="Castanera R."/>
            <person name="Culley D.E."/>
            <person name="Daum C."/>
            <person name="Ezra D."/>
            <person name="Gonzalez J.B."/>
            <person name="Henrissat B."/>
            <person name="Kuo A."/>
            <person name="Liang C."/>
            <person name="Lipzen A."/>
            <person name="Lutzoni F."/>
            <person name="Magnuson J."/>
            <person name="Mondo S."/>
            <person name="Nolan M."/>
            <person name="Ohm R."/>
            <person name="Pangilinan J."/>
            <person name="Park H.-J."/>
            <person name="Ramirez L."/>
            <person name="Alfaro M."/>
            <person name="Sun H."/>
            <person name="Tritt A."/>
            <person name="Yoshinaga Y."/>
            <person name="Zwiers L.-H."/>
            <person name="Turgeon B.G."/>
            <person name="Goodwin S.B."/>
            <person name="Spatafora J.W."/>
            <person name="Crous P.W."/>
            <person name="Grigoriev I.V."/>
        </authorList>
    </citation>
    <scope>NUCLEOTIDE SEQUENCE</scope>
    <source>
        <strain evidence="7">IPT5</strain>
    </source>
</reference>
<feature type="transmembrane region" description="Helical" evidence="6">
    <location>
        <begin position="338"/>
        <end position="362"/>
    </location>
</feature>
<feature type="transmembrane region" description="Helical" evidence="6">
    <location>
        <begin position="225"/>
        <end position="246"/>
    </location>
</feature>
<dbReference type="OrthoDB" id="3026777at2759"/>
<sequence length="574" mass="61776">MSHTYQRVSEHENDDPPSYEATPKAWFNQPSVFWLLPVFLLFNLAMGATSMPRMNVITSLICRNILTKEMAAEPQDGAMLQPRHGGGMSGGSANMSAAAGNHSASAIIIGDYNPICAMKEVESATAMFNLWGNLIAGVIAAVATPFWGKLSDHFGRVKPLAAATTVMLFSEAVMVLVAKFPDALPLGWVYLTFVLEGMSGSFILIMALASSYAADCTRSEDRNVALGWFHGSMFFGMAAGPAFGGFLGMSGGKSNPMLVFYTGLAMRAFGILFLIMVPESLQLNIADRRPLRVQVLDYLREHSRGSWADKLKRVNPIRLLRILSPANAHVDKSTQRNVLALASINTILFGAMMGAMNVMMLYSEFRFGWGNKESGIFLSTVNVFRTLATVVVLPLVIMLSRRFSGSKRPSFKHAHTSNSKDDTVSHIDSLDIFLLRISILSDTIGYIGYAISPTGALFTLSGAIASLGAIGLATSEASMTKLLPASQTGELLGALGLLQALARIIAPTVAGLTYSWTTESMPQIVFWGIAFCFAVAGLLTAVLKAGKAGSHVKGEEDGEIMVPLQADKQYDGPE</sequence>
<evidence type="ECO:0000256" key="4">
    <source>
        <dbReference type="ARBA" id="ARBA00023136"/>
    </source>
</evidence>
<evidence type="ECO:0000313" key="7">
    <source>
        <dbReference type="EMBL" id="KAF2848071.1"/>
    </source>
</evidence>
<evidence type="ECO:0000256" key="1">
    <source>
        <dbReference type="ARBA" id="ARBA00004141"/>
    </source>
</evidence>
<comment type="subcellular location">
    <subcellularLocation>
        <location evidence="1">Membrane</location>
        <topology evidence="1">Multi-pass membrane protein</topology>
    </subcellularLocation>
</comment>
<evidence type="ECO:0000256" key="2">
    <source>
        <dbReference type="ARBA" id="ARBA00022692"/>
    </source>
</evidence>
<protein>
    <submittedName>
        <fullName evidence="7">Tetracycline-efflux transporter-like protein</fullName>
    </submittedName>
</protein>
<evidence type="ECO:0000313" key="8">
    <source>
        <dbReference type="Proteomes" id="UP000799423"/>
    </source>
</evidence>
<proteinExistence type="predicted"/>
<feature type="transmembrane region" description="Helical" evidence="6">
    <location>
        <begin position="374"/>
        <end position="399"/>
    </location>
</feature>
<dbReference type="Proteomes" id="UP000799423">
    <property type="component" value="Unassembled WGS sequence"/>
</dbReference>
<dbReference type="Gene3D" id="1.20.1250.20">
    <property type="entry name" value="MFS general substrate transporter like domains"/>
    <property type="match status" value="1"/>
</dbReference>
<dbReference type="InterPro" id="IPR036259">
    <property type="entry name" value="MFS_trans_sf"/>
</dbReference>
<dbReference type="Pfam" id="PF07690">
    <property type="entry name" value="MFS_1"/>
    <property type="match status" value="1"/>
</dbReference>
<dbReference type="GO" id="GO:0022857">
    <property type="term" value="F:transmembrane transporter activity"/>
    <property type="evidence" value="ECO:0007669"/>
    <property type="project" value="InterPro"/>
</dbReference>
<dbReference type="PANTHER" id="PTHR23507:SF40">
    <property type="entry name" value="TETRACYCLINE-EFFLUX TRANSPORTER"/>
    <property type="match status" value="1"/>
</dbReference>
<feature type="region of interest" description="Disordered" evidence="5">
    <location>
        <begin position="1"/>
        <end position="21"/>
    </location>
</feature>
<dbReference type="InterPro" id="IPR011701">
    <property type="entry name" value="MFS"/>
</dbReference>
<gene>
    <name evidence="7" type="ORF">T440DRAFT_175971</name>
</gene>
<keyword evidence="2 6" id="KW-0812">Transmembrane</keyword>
<feature type="transmembrane region" description="Helical" evidence="6">
    <location>
        <begin position="258"/>
        <end position="277"/>
    </location>
</feature>
<evidence type="ECO:0000256" key="3">
    <source>
        <dbReference type="ARBA" id="ARBA00022989"/>
    </source>
</evidence>
<feature type="transmembrane region" description="Helical" evidence="6">
    <location>
        <begin position="128"/>
        <end position="148"/>
    </location>
</feature>
<name>A0A6A7AXR9_9PLEO</name>
<keyword evidence="3 6" id="KW-1133">Transmembrane helix</keyword>
<dbReference type="GO" id="GO:0016020">
    <property type="term" value="C:membrane"/>
    <property type="evidence" value="ECO:0007669"/>
    <property type="project" value="UniProtKB-SubCell"/>
</dbReference>
<keyword evidence="4 6" id="KW-0472">Membrane</keyword>
<feature type="transmembrane region" description="Helical" evidence="6">
    <location>
        <begin position="524"/>
        <end position="543"/>
    </location>
</feature>